<dbReference type="SUPFAM" id="SSF52540">
    <property type="entry name" value="P-loop containing nucleoside triphosphate hydrolases"/>
    <property type="match status" value="2"/>
</dbReference>
<dbReference type="GeneID" id="68112634"/>
<evidence type="ECO:0000313" key="3">
    <source>
        <dbReference type="Proteomes" id="UP000444721"/>
    </source>
</evidence>
<sequence length="1807" mass="211544">MTENTPPTTTNPMFEWEYQKVERKLDLIIGTLWRVAKKRSIAVEHISQEELNELTTRIIHSFSSNNHHMFQIIIQAITLRITKHSAKILYDSFFGFCERLAFFCTLVWNKAVWANFLRDVCLSVVKNGETCARSKYREKLIRKLLNDGKIHSEEISDADLVYILKHTNIEQQVEELNENDENHENLTEMFQSSPDLLELKQIDEIHPLISFNSSLDLEILLNIKGKPTSFQQQHIKTMDKYFERLLKLSFREGDDTMSSFPELCYDSEDEMILDVNKKPKSFLILGESFSGKGNIAKKISQHFNCVRLDLQEMAKEEFMAKSEMGLTIEKHLREDRSIPNSVITDMLKKWLMSDSVIERGYTLEWGSILGHDVRTELSKSLEEYPPKYVLNLELDSKEKASRKQEMISRISKRIDELEKTIEEEDEKERNEMEEERRKQELKEEKKRLLETQKLNNMKENQEKDENNEDGDSKENEEETEGEEPPNEEEEEQPVEDEETKLEREKKKALERQTKFMERLEYFYLKRKISDDVCSDPEELEEIIQNAKTHSKFISSNTSSQSLNDVFFNILQRIVRASPNILAKSASLPSDNPEEEEDPHAQLSAALEKGYKWSSWKKYCPVRFQVDRAIVEGTYPVLFRGRIYLLSTKEYQKEFMTNPSYYLRRKPQKKQRVIFVWNGEEGKEIYEEVVKNYDVECSGLEIYTNYVKTLPQLPKEPKKPESTTNGAENEENVEPASIEYSEDIAKSIFVNAGSSSNHFDHLKQLVESPCASIATCIVVIKAEAPESQAEKEDEEAEKSHPQEVADFVKYVKDKEEQLATKKIKVVEVSLTSTWEGVFNIRKQIDPFYSEASIVSGIEIPKEDLIFEREESVTQGSAVEEENEGADDELKFVPELRQRVLGYSGLFCPVTLKEKKLLIKGDPSLCVSYRNKHYLFDNQECVDRFILRPHHYTQDLNLSSINIWILSAGDQNAFGERLSKMTKLSVIKLEESFIENEGSRYESVKKYIEELEKPMEPAKQEKPEEEDEDDNQEVAEDEAAKQEKKMRRMCHIFKLILQEEKYSHGYILTSIPFGENIEQLLGILDEIGIYPTVLLNFKVSEENLVKSRFEQHNSEYKKMVLERKVKKRKEAEKDKIERRLKKKKQETENEEEEEHLNQAEEEVVKTKEEIMEEVQKSYTDSVEKIEEIISRYQGKRFVVRDIDSTKPERLFQKTLEDFIKLFMDRKPLFDFVAPCTHEIAINLINEGKKKLGFSYFDKVERIIQSEEFPKIQQHFLTLRHAEDDYIVKIPEESPQVTTRPQEPTNNNQDEMEENEEQPTEKEENEDNRGEDVTQEEQENGEEESKKKQPEPPKPELSFPVVVNNRVFFFRTEKSRDMFLKNRKFYMEQSVDDHTFRPKILILGTDQEKRQSVAKKVAENLGCVYINMNEIVNTFKQYDTMLGHRLRSIEGEVRSKEELEDLVELLKLRVQHFDCQVKGYVMDGIYLSFEDVKELSLRGEVIDKVFFLHNDKEMFTQEERQIETLFEIERPFTTCRLPMLPEWLLVSNIQRAVTSTLSKQYLFQLKTSMELAAPIHDVGLCNSFFTEHLSKFKTHCPVKFVEEGILCDTIADRSHVYRCLYSQRIYCMNDGAALEKFLSNPEKYTKHEENFPSDLPREVNDLVLKGVDALREEEYDDEIAYKFEYKGFCPILLSIGIIMWGKSVHSIEYKGKLFRTYSSEGRIKFMQTPWKYLNLPLPDKLPVRQREWPNLGVVEYLEESVASVLSNSVLELAKIRPLYRGLSVKDSALKHLALLLKRNNNANKCIVNKH</sequence>
<comment type="caution">
    <text evidence="2">The sequence shown here is derived from an EMBL/GenBank/DDBJ whole genome shotgun (WGS) entry which is preliminary data.</text>
</comment>
<dbReference type="VEuPathDB" id="AmoebaDB:FDP41_005416"/>
<feature type="compositionally biased region" description="Acidic residues" evidence="1">
    <location>
        <begin position="1330"/>
        <end position="1339"/>
    </location>
</feature>
<evidence type="ECO:0000313" key="2">
    <source>
        <dbReference type="EMBL" id="KAF0975422.1"/>
    </source>
</evidence>
<dbReference type="InterPro" id="IPR027417">
    <property type="entry name" value="P-loop_NTPase"/>
</dbReference>
<feature type="compositionally biased region" description="Acidic residues" evidence="1">
    <location>
        <begin position="1021"/>
        <end position="1035"/>
    </location>
</feature>
<dbReference type="PANTHER" id="PTHR13275">
    <property type="entry name" value="YL-1 PROTEIN TRANSCRIPTION FACTOR-LIKE 1"/>
    <property type="match status" value="1"/>
</dbReference>
<dbReference type="RefSeq" id="XP_044560135.1">
    <property type="nucleotide sequence ID" value="XM_044708938.1"/>
</dbReference>
<dbReference type="Proteomes" id="UP000444721">
    <property type="component" value="Unassembled WGS sequence"/>
</dbReference>
<dbReference type="PANTHER" id="PTHR13275:SF4">
    <property type="entry name" value="VACUOLAR PROTEIN SORTING-ASSOCIATED PROTEIN 72 HOMOLOG"/>
    <property type="match status" value="1"/>
</dbReference>
<feature type="compositionally biased region" description="Basic and acidic residues" evidence="1">
    <location>
        <begin position="1340"/>
        <end position="1351"/>
    </location>
</feature>
<name>A0A6A5BKL8_NAEFO</name>
<feature type="region of interest" description="Disordered" evidence="1">
    <location>
        <begin position="1136"/>
        <end position="1159"/>
    </location>
</feature>
<feature type="compositionally biased region" description="Basic and acidic residues" evidence="1">
    <location>
        <begin position="1316"/>
        <end position="1329"/>
    </location>
</feature>
<dbReference type="Gene3D" id="3.40.50.300">
    <property type="entry name" value="P-loop containing nucleotide triphosphate hydrolases"/>
    <property type="match status" value="2"/>
</dbReference>
<feature type="region of interest" description="Disordered" evidence="1">
    <location>
        <begin position="712"/>
        <end position="734"/>
    </location>
</feature>
<evidence type="ECO:0000256" key="1">
    <source>
        <dbReference type="SAM" id="MobiDB-lite"/>
    </source>
</evidence>
<proteinExistence type="predicted"/>
<gene>
    <name evidence="2" type="ORF">FDP41_005416</name>
</gene>
<feature type="compositionally biased region" description="Polar residues" evidence="1">
    <location>
        <begin position="1292"/>
        <end position="1301"/>
    </location>
</feature>
<dbReference type="EMBL" id="VFQX01000044">
    <property type="protein sequence ID" value="KAF0975422.1"/>
    <property type="molecule type" value="Genomic_DNA"/>
</dbReference>
<evidence type="ECO:0008006" key="4">
    <source>
        <dbReference type="Google" id="ProtNLM"/>
    </source>
</evidence>
<accession>A0A6A5BKL8</accession>
<dbReference type="OMA" id="LEGCCPV"/>
<protein>
    <recommendedName>
        <fullName evidence="4">Adenylate kinase</fullName>
    </recommendedName>
</protein>
<dbReference type="OrthoDB" id="439792at2759"/>
<feature type="compositionally biased region" description="Basic and acidic residues" evidence="1">
    <location>
        <begin position="1011"/>
        <end position="1020"/>
    </location>
</feature>
<dbReference type="Pfam" id="PF00406">
    <property type="entry name" value="ADK"/>
    <property type="match status" value="1"/>
</dbReference>
<feature type="compositionally biased region" description="Acidic residues" evidence="1">
    <location>
        <begin position="465"/>
        <end position="499"/>
    </location>
</feature>
<feature type="region of interest" description="Disordered" evidence="1">
    <location>
        <begin position="1288"/>
        <end position="1355"/>
    </location>
</feature>
<feature type="region of interest" description="Disordered" evidence="1">
    <location>
        <begin position="1011"/>
        <end position="1040"/>
    </location>
</feature>
<feature type="region of interest" description="Disordered" evidence="1">
    <location>
        <begin position="422"/>
        <end position="507"/>
    </location>
</feature>
<reference evidence="2 3" key="1">
    <citation type="journal article" date="2019" name="Sci. Rep.">
        <title>Nanopore sequencing improves the draft genome of the human pathogenic amoeba Naegleria fowleri.</title>
        <authorList>
            <person name="Liechti N."/>
            <person name="Schurch N."/>
            <person name="Bruggmann R."/>
            <person name="Wittwer M."/>
        </authorList>
    </citation>
    <scope>NUCLEOTIDE SEQUENCE [LARGE SCALE GENOMIC DNA]</scope>
    <source>
        <strain evidence="2 3">ATCC 30894</strain>
    </source>
</reference>
<keyword evidence="3" id="KW-1185">Reference proteome</keyword>
<organism evidence="2 3">
    <name type="scientific">Naegleria fowleri</name>
    <name type="common">Brain eating amoeba</name>
    <dbReference type="NCBI Taxonomy" id="5763"/>
    <lineage>
        <taxon>Eukaryota</taxon>
        <taxon>Discoba</taxon>
        <taxon>Heterolobosea</taxon>
        <taxon>Tetramitia</taxon>
        <taxon>Eutetramitia</taxon>
        <taxon>Vahlkampfiidae</taxon>
        <taxon>Naegleria</taxon>
    </lineage>
</organism>
<dbReference type="VEuPathDB" id="AmoebaDB:NF0014840"/>
<dbReference type="GO" id="GO:0005634">
    <property type="term" value="C:nucleus"/>
    <property type="evidence" value="ECO:0007669"/>
    <property type="project" value="TreeGrafter"/>
</dbReference>
<feature type="compositionally biased region" description="Basic and acidic residues" evidence="1">
    <location>
        <begin position="427"/>
        <end position="450"/>
    </location>
</feature>
<dbReference type="VEuPathDB" id="AmoebaDB:NfTy_066060"/>